<dbReference type="InterPro" id="IPR000483">
    <property type="entry name" value="Cys-rich_flank_reg_C"/>
</dbReference>
<keyword evidence="4" id="KW-0812">Transmembrane</keyword>
<reference evidence="6" key="1">
    <citation type="submission" date="2020-03" db="EMBL/GenBank/DDBJ databases">
        <title>Relaxed selection underlies rapid genomic changes in the transitions from sociality to social parasitism in ants.</title>
        <authorList>
            <person name="Bi X."/>
        </authorList>
    </citation>
    <scope>NUCLEOTIDE SEQUENCE</scope>
    <source>
        <strain evidence="6">BGI-DK2014a</strain>
        <tissue evidence="6">Whole body</tissue>
    </source>
</reference>
<feature type="domain" description="LRRCT" evidence="5">
    <location>
        <begin position="296"/>
        <end position="352"/>
    </location>
</feature>
<keyword evidence="2" id="KW-0732">Signal</keyword>
<keyword evidence="4" id="KW-0472">Membrane</keyword>
<evidence type="ECO:0000256" key="4">
    <source>
        <dbReference type="SAM" id="Phobius"/>
    </source>
</evidence>
<evidence type="ECO:0000256" key="2">
    <source>
        <dbReference type="ARBA" id="ARBA00022729"/>
    </source>
</evidence>
<evidence type="ECO:0000313" key="7">
    <source>
        <dbReference type="Proteomes" id="UP000669903"/>
    </source>
</evidence>
<dbReference type="PANTHER" id="PTHR24373:SF275">
    <property type="entry name" value="TIR DOMAIN-CONTAINING PROTEIN"/>
    <property type="match status" value="1"/>
</dbReference>
<dbReference type="InterPro" id="IPR001611">
    <property type="entry name" value="Leu-rich_rpt"/>
</dbReference>
<dbReference type="SMART" id="SM00369">
    <property type="entry name" value="LRR_TYP"/>
    <property type="match status" value="3"/>
</dbReference>
<dbReference type="AlphaFoldDB" id="A0A836F6R6"/>
<evidence type="ECO:0000313" key="6">
    <source>
        <dbReference type="EMBL" id="KAG5328420.1"/>
    </source>
</evidence>
<dbReference type="InterPro" id="IPR050328">
    <property type="entry name" value="Dev_Immune_Receptor"/>
</dbReference>
<sequence>MLSGSAVVGVYLLYIIKYILFSDSLRVKSQYGYLIMFNIIALSLLFLCNECLCDICETCGCSTSNVGPIIDCHDRHLGTNEVLNFDLLTLDKHRALNKLILSKNNIVLLPLNELKRLKHLKGLDLSQNKLNNIHSDILKNLNELEDLDYSSNLLWDFDISVLSTESSLSKFNLSYNRMNKLEKSSENATKLKVFDVSHNNLVDLNFLDIMPELEYLNLSFNKFTTLPEKKNNCINITISNNKKLNVIEENVFRHMNICSLDLSNNCFTHLPSKLFNINVYNKNVSNLKYLINLQGNPFICNCSLQWMLNELIPKLYITNPILLEDLRCAEPPALANKRMIHWYKWKGEIFCDEFSHSAERMTINIASISSKQVVTFKPGSGMITVLAILTALLGILMIIGMLLIRRMNAKRRRINRRH</sequence>
<feature type="transmembrane region" description="Helical" evidence="4">
    <location>
        <begin position="6"/>
        <end position="24"/>
    </location>
</feature>
<keyword evidence="1" id="KW-0433">Leucine-rich repeat</keyword>
<accession>A0A836F6R6</accession>
<dbReference type="SUPFAM" id="SSF52058">
    <property type="entry name" value="L domain-like"/>
    <property type="match status" value="1"/>
</dbReference>
<dbReference type="SMART" id="SM00082">
    <property type="entry name" value="LRRCT"/>
    <property type="match status" value="1"/>
</dbReference>
<keyword evidence="4" id="KW-1133">Transmembrane helix</keyword>
<feature type="non-terminal residue" evidence="6">
    <location>
        <position position="1"/>
    </location>
</feature>
<name>A0A836F6R6_9HYME</name>
<dbReference type="EMBL" id="JAANIC010006598">
    <property type="protein sequence ID" value="KAG5328420.1"/>
    <property type="molecule type" value="Genomic_DNA"/>
</dbReference>
<keyword evidence="3" id="KW-0677">Repeat</keyword>
<dbReference type="PANTHER" id="PTHR24373">
    <property type="entry name" value="SLIT RELATED LEUCINE-RICH REPEAT NEURONAL PROTEIN"/>
    <property type="match status" value="1"/>
</dbReference>
<comment type="caution">
    <text evidence="6">The sequence shown here is derived from an EMBL/GenBank/DDBJ whole genome shotgun (WGS) entry which is preliminary data.</text>
</comment>
<proteinExistence type="predicted"/>
<keyword evidence="7" id="KW-1185">Reference proteome</keyword>
<gene>
    <name evidence="6" type="primary">Lrfn4</name>
    <name evidence="6" type="ORF">G6Z76_0008677</name>
</gene>
<protein>
    <submittedName>
        <fullName evidence="6">LRFN4 protein</fullName>
    </submittedName>
</protein>
<feature type="transmembrane region" description="Helical" evidence="4">
    <location>
        <begin position="381"/>
        <end position="404"/>
    </location>
</feature>
<dbReference type="InterPro" id="IPR032675">
    <property type="entry name" value="LRR_dom_sf"/>
</dbReference>
<dbReference type="Gene3D" id="3.80.10.10">
    <property type="entry name" value="Ribonuclease Inhibitor"/>
    <property type="match status" value="2"/>
</dbReference>
<evidence type="ECO:0000256" key="1">
    <source>
        <dbReference type="ARBA" id="ARBA00022614"/>
    </source>
</evidence>
<feature type="transmembrane region" description="Helical" evidence="4">
    <location>
        <begin position="31"/>
        <end position="47"/>
    </location>
</feature>
<dbReference type="PROSITE" id="PS51450">
    <property type="entry name" value="LRR"/>
    <property type="match status" value="1"/>
</dbReference>
<feature type="non-terminal residue" evidence="6">
    <location>
        <position position="418"/>
    </location>
</feature>
<dbReference type="GO" id="GO:0071944">
    <property type="term" value="C:cell periphery"/>
    <property type="evidence" value="ECO:0007669"/>
    <property type="project" value="UniProtKB-ARBA"/>
</dbReference>
<dbReference type="Proteomes" id="UP000669903">
    <property type="component" value="Unassembled WGS sequence"/>
</dbReference>
<evidence type="ECO:0000259" key="5">
    <source>
        <dbReference type="SMART" id="SM00082"/>
    </source>
</evidence>
<dbReference type="InterPro" id="IPR003591">
    <property type="entry name" value="Leu-rich_rpt_typical-subtyp"/>
</dbReference>
<organism evidence="6 7">
    <name type="scientific">Acromyrmex charruanus</name>
    <dbReference type="NCBI Taxonomy" id="2715315"/>
    <lineage>
        <taxon>Eukaryota</taxon>
        <taxon>Metazoa</taxon>
        <taxon>Ecdysozoa</taxon>
        <taxon>Arthropoda</taxon>
        <taxon>Hexapoda</taxon>
        <taxon>Insecta</taxon>
        <taxon>Pterygota</taxon>
        <taxon>Neoptera</taxon>
        <taxon>Endopterygota</taxon>
        <taxon>Hymenoptera</taxon>
        <taxon>Apocrita</taxon>
        <taxon>Aculeata</taxon>
        <taxon>Formicoidea</taxon>
        <taxon>Formicidae</taxon>
        <taxon>Myrmicinae</taxon>
        <taxon>Acromyrmex</taxon>
    </lineage>
</organism>
<evidence type="ECO:0000256" key="3">
    <source>
        <dbReference type="ARBA" id="ARBA00022737"/>
    </source>
</evidence>